<accession>A0A139AQM2</accession>
<feature type="domain" description="P-type" evidence="13">
    <location>
        <begin position="82"/>
        <end position="127"/>
    </location>
</feature>
<dbReference type="PROSITE" id="PS51448">
    <property type="entry name" value="P_TREFOIL_2"/>
    <property type="match status" value="2"/>
</dbReference>
<feature type="disulfide bond" evidence="9">
    <location>
        <begin position="44"/>
        <end position="59"/>
    </location>
</feature>
<gene>
    <name evidence="14" type="ORF">M427DRAFT_109360</name>
</gene>
<evidence type="ECO:0000256" key="2">
    <source>
        <dbReference type="ARBA" id="ARBA00007806"/>
    </source>
</evidence>
<evidence type="ECO:0000256" key="9">
    <source>
        <dbReference type="PROSITE-ProRule" id="PRU00779"/>
    </source>
</evidence>
<dbReference type="AlphaFoldDB" id="A0A139AQM2"/>
<dbReference type="InterPro" id="IPR000519">
    <property type="entry name" value="P_trefoil_dom"/>
</dbReference>
<keyword evidence="5 9" id="KW-1015">Disulfide bond</keyword>
<evidence type="ECO:0000256" key="7">
    <source>
        <dbReference type="ARBA" id="ARBA00023295"/>
    </source>
</evidence>
<dbReference type="Pfam" id="PF00088">
    <property type="entry name" value="Trefoil"/>
    <property type="match status" value="2"/>
</dbReference>
<evidence type="ECO:0000256" key="1">
    <source>
        <dbReference type="ARBA" id="ARBA00004370"/>
    </source>
</evidence>
<evidence type="ECO:0000259" key="13">
    <source>
        <dbReference type="PROSITE" id="PS51448"/>
    </source>
</evidence>
<keyword evidence="3 10" id="KW-0378">Hydrolase</keyword>
<dbReference type="PROSITE" id="PS00129">
    <property type="entry name" value="GLYCOSYL_HYDROL_F31_1"/>
    <property type="match status" value="1"/>
</dbReference>
<dbReference type="PANTHER" id="PTHR22762">
    <property type="entry name" value="ALPHA-GLUCOSIDASE"/>
    <property type="match status" value="1"/>
</dbReference>
<dbReference type="STRING" id="1344416.A0A139AQM2"/>
<dbReference type="InterPro" id="IPR013780">
    <property type="entry name" value="Glyco_hydro_b"/>
</dbReference>
<dbReference type="Proteomes" id="UP000070544">
    <property type="component" value="Unassembled WGS sequence"/>
</dbReference>
<dbReference type="SUPFAM" id="SSF51445">
    <property type="entry name" value="(Trans)glycosidases"/>
    <property type="match status" value="1"/>
</dbReference>
<dbReference type="OMA" id="TTEEMCT"/>
<evidence type="ECO:0000256" key="11">
    <source>
        <dbReference type="SAM" id="MobiDB-lite"/>
    </source>
</evidence>
<evidence type="ECO:0000256" key="6">
    <source>
        <dbReference type="ARBA" id="ARBA00023180"/>
    </source>
</evidence>
<keyword evidence="4" id="KW-0472">Membrane</keyword>
<dbReference type="InterPro" id="IPR030458">
    <property type="entry name" value="Glyco_hydro_31_AS"/>
</dbReference>
<reference evidence="14 15" key="1">
    <citation type="journal article" date="2015" name="Genome Biol. Evol.">
        <title>Phylogenomic analyses indicate that early fungi evolved digesting cell walls of algal ancestors of land plants.</title>
        <authorList>
            <person name="Chang Y."/>
            <person name="Wang S."/>
            <person name="Sekimoto S."/>
            <person name="Aerts A.L."/>
            <person name="Choi C."/>
            <person name="Clum A."/>
            <person name="LaButti K.M."/>
            <person name="Lindquist E.A."/>
            <person name="Yee Ngan C."/>
            <person name="Ohm R.A."/>
            <person name="Salamov A.A."/>
            <person name="Grigoriev I.V."/>
            <person name="Spatafora J.W."/>
            <person name="Berbee M.L."/>
        </authorList>
    </citation>
    <scope>NUCLEOTIDE SEQUENCE [LARGE SCALE GENOMIC DNA]</scope>
    <source>
        <strain evidence="14 15">JEL478</strain>
    </source>
</reference>
<dbReference type="Gene3D" id="2.60.40.1180">
    <property type="entry name" value="Golgi alpha-mannosidase II"/>
    <property type="match status" value="2"/>
</dbReference>
<dbReference type="GO" id="GO:0005975">
    <property type="term" value="P:carbohydrate metabolic process"/>
    <property type="evidence" value="ECO:0007669"/>
    <property type="project" value="InterPro"/>
</dbReference>
<feature type="region of interest" description="Disordered" evidence="11">
    <location>
        <begin position="581"/>
        <end position="610"/>
    </location>
</feature>
<keyword evidence="15" id="KW-1185">Reference proteome</keyword>
<comment type="caution">
    <text evidence="9">Lacks conserved residue(s) required for the propagation of feature annotation.</text>
</comment>
<dbReference type="InterPro" id="IPR000322">
    <property type="entry name" value="Glyco_hydro_31_TIM"/>
</dbReference>
<name>A0A139AQM2_GONPJ</name>
<evidence type="ECO:0000256" key="3">
    <source>
        <dbReference type="ARBA" id="ARBA00022801"/>
    </source>
</evidence>
<organism evidence="14 15">
    <name type="scientific">Gonapodya prolifera (strain JEL478)</name>
    <name type="common">Monoblepharis prolifera</name>
    <dbReference type="NCBI Taxonomy" id="1344416"/>
    <lineage>
        <taxon>Eukaryota</taxon>
        <taxon>Fungi</taxon>
        <taxon>Fungi incertae sedis</taxon>
        <taxon>Chytridiomycota</taxon>
        <taxon>Chytridiomycota incertae sedis</taxon>
        <taxon>Monoblepharidomycetes</taxon>
        <taxon>Monoblepharidales</taxon>
        <taxon>Gonapodyaceae</taxon>
        <taxon>Gonapodya</taxon>
    </lineage>
</organism>
<dbReference type="Gene3D" id="2.60.40.1760">
    <property type="entry name" value="glycosyl hydrolase (family 31)"/>
    <property type="match status" value="1"/>
</dbReference>
<dbReference type="InterPro" id="IPR025887">
    <property type="entry name" value="Glyco_hydro_31_N_dom"/>
</dbReference>
<evidence type="ECO:0000313" key="14">
    <source>
        <dbReference type="EMBL" id="KXS19057.1"/>
    </source>
</evidence>
<dbReference type="Gene3D" id="4.10.110.10">
    <property type="entry name" value="Spasmolytic Protein, domain 1"/>
    <property type="match status" value="2"/>
</dbReference>
<dbReference type="GO" id="GO:0016020">
    <property type="term" value="C:membrane"/>
    <property type="evidence" value="ECO:0007669"/>
    <property type="project" value="UniProtKB-SubCell"/>
</dbReference>
<comment type="subcellular location">
    <subcellularLocation>
        <location evidence="1">Membrane</location>
    </subcellularLocation>
</comment>
<dbReference type="SUPFAM" id="SSF57492">
    <property type="entry name" value="Trefoil"/>
    <property type="match status" value="1"/>
</dbReference>
<feature type="domain" description="P-type" evidence="13">
    <location>
        <begin position="30"/>
        <end position="77"/>
    </location>
</feature>
<dbReference type="OrthoDB" id="5839090at2759"/>
<dbReference type="Pfam" id="PF21365">
    <property type="entry name" value="Glyco_hydro_31_3rd"/>
    <property type="match status" value="1"/>
</dbReference>
<dbReference type="Pfam" id="PF13802">
    <property type="entry name" value="Gal_mutarotas_2"/>
    <property type="match status" value="1"/>
</dbReference>
<feature type="chain" id="PRO_5007296376" description="Maltase" evidence="12">
    <location>
        <begin position="28"/>
        <end position="1046"/>
    </location>
</feature>
<evidence type="ECO:0000256" key="5">
    <source>
        <dbReference type="ARBA" id="ARBA00023157"/>
    </source>
</evidence>
<evidence type="ECO:0000256" key="12">
    <source>
        <dbReference type="SAM" id="SignalP"/>
    </source>
</evidence>
<evidence type="ECO:0000256" key="8">
    <source>
        <dbReference type="ARBA" id="ARBA00041343"/>
    </source>
</evidence>
<dbReference type="GO" id="GO:0030246">
    <property type="term" value="F:carbohydrate binding"/>
    <property type="evidence" value="ECO:0007669"/>
    <property type="project" value="InterPro"/>
</dbReference>
<dbReference type="EMBL" id="KQ965740">
    <property type="protein sequence ID" value="KXS19057.1"/>
    <property type="molecule type" value="Genomic_DNA"/>
</dbReference>
<comment type="similarity">
    <text evidence="2 10">Belongs to the glycosyl hydrolase 31 family.</text>
</comment>
<dbReference type="Pfam" id="PF01055">
    <property type="entry name" value="Glyco_hydro_31_2nd"/>
    <property type="match status" value="1"/>
</dbReference>
<keyword evidence="7 10" id="KW-0326">Glycosidase</keyword>
<feature type="signal peptide" evidence="12">
    <location>
        <begin position="1"/>
        <end position="27"/>
    </location>
</feature>
<dbReference type="SMART" id="SM00018">
    <property type="entry name" value="PD"/>
    <property type="match status" value="2"/>
</dbReference>
<protein>
    <recommendedName>
        <fullName evidence="8">Maltase</fullName>
    </recommendedName>
</protein>
<dbReference type="SUPFAM" id="SSF51011">
    <property type="entry name" value="Glycosyl hydrolase domain"/>
    <property type="match status" value="1"/>
</dbReference>
<keyword evidence="12" id="KW-0732">Signal</keyword>
<dbReference type="GO" id="GO:0004553">
    <property type="term" value="F:hydrolase activity, hydrolyzing O-glycosyl compounds"/>
    <property type="evidence" value="ECO:0007669"/>
    <property type="project" value="InterPro"/>
</dbReference>
<dbReference type="SUPFAM" id="SSF74650">
    <property type="entry name" value="Galactose mutarotase-like"/>
    <property type="match status" value="1"/>
</dbReference>
<sequence length="1046" mass="117071">MRPPAGLFQALVKASLVFLSLLPPARSAGASCPRNVTAEFRVECGYLGIQPDECNARDCCWRPDASGSGLPWCVRATDVGQPGCPVVQQGGVRDTAEDYISEHECRARDCCWIPSTTRSSPWCVYKRPLPCLGYDLAFSASKSPRHIVSEVTAQEPRCNVHGQDYKTLTVDVWFQTEQRARVRVRPRDRRNHIDVNSRADTPRKRHEGFVVDSQRKQTEDDLVDTSWEIPSSIVPDGMDGMETPLMPEDLQYEVKFTSHPFSFSVYRKGSSTPLFSTSNPDYPLVASPYFLQLATVLPSDAVIYGLGETVDSLRRNPDNTRQAFWARDAPSPVKENVYGVHPFYMEIQDGKAHGVFLRSSHPTDVILRSGSLVYRSNSEVLDLYFFVGPTPQDVVSQYLDLVGRPAMPPYWALGYMQSRYGFPSIAAARSVVSSFRDHQLPLDVLFLDIDYMSEYRDFTFDPIRFPLSDVRALLDEMHSRGQRVVVILDPGIKVEQGYKSYEEGVKAGCFIRNADGTAIEIGLVWPGYTAYPDWFHPNATSWWTREVRGLLEMAEVDGLWIDMNEPANFCSGSCFQNPVIKSPRRIGSDDDTQAVPPSSSSSPHYRVNNAGRNADLSEKTASVDALHYGGIREFNAHSLYGHMEAIATRKALTDIRPNMRPFILTRSSFSGTGSHAAHWLGDNWSTFQSMQQSISGVLNFQLFGIPMVGPDICGFLGEASEELCARWMEVGAFFPFSRNHNTIEAKDQEPFRWEVVAEASRRAMSIRYKLMPLYYTLLHFASKEGHFVLRALAWSYQEDPETYGIERQFLIGDSVLVSPVLEEHAREVVAYFPRGLWYDLATFEVLLSGISENALHRERADLTNGSGQWVRLLADILTIPLHVRGGAIIPQFFIPHQSVETAAQLLNRGEYSILVALDLDGKANGWLYVDDGESLHVDQGSMTEVYIECTIGKCVWKGTFCENSKPIVVREVSVLGLGCPEGGILNKPQTVTVAGMNINEGPLQSTPHWEWSESSRSGTLESCGGRSLRLVGLQINGLQEFSVTWK</sequence>
<evidence type="ECO:0000256" key="10">
    <source>
        <dbReference type="RuleBase" id="RU361185"/>
    </source>
</evidence>
<dbReference type="Gene3D" id="3.20.20.80">
    <property type="entry name" value="Glycosidases"/>
    <property type="match status" value="1"/>
</dbReference>
<dbReference type="InterPro" id="IPR048395">
    <property type="entry name" value="Glyco_hydro_31_C"/>
</dbReference>
<evidence type="ECO:0000256" key="4">
    <source>
        <dbReference type="ARBA" id="ARBA00023136"/>
    </source>
</evidence>
<dbReference type="CDD" id="cd06602">
    <property type="entry name" value="GH31_MGAM_SI_GAA"/>
    <property type="match status" value="1"/>
</dbReference>
<proteinExistence type="inferred from homology"/>
<dbReference type="PANTHER" id="PTHR22762:SF133">
    <property type="entry name" value="P-TYPE DOMAIN-CONTAINING PROTEIN"/>
    <property type="match status" value="1"/>
</dbReference>
<dbReference type="CDD" id="cd14752">
    <property type="entry name" value="GH31_N"/>
    <property type="match status" value="1"/>
</dbReference>
<evidence type="ECO:0000313" key="15">
    <source>
        <dbReference type="Proteomes" id="UP000070544"/>
    </source>
</evidence>
<dbReference type="CDD" id="cd00111">
    <property type="entry name" value="Trefoil"/>
    <property type="match status" value="2"/>
</dbReference>
<keyword evidence="6" id="KW-0325">Glycoprotein</keyword>
<dbReference type="InterPro" id="IPR017853">
    <property type="entry name" value="GH"/>
</dbReference>
<dbReference type="InterPro" id="IPR044913">
    <property type="entry name" value="P_trefoil_dom_sf"/>
</dbReference>
<dbReference type="InterPro" id="IPR011013">
    <property type="entry name" value="Gal_mutarotase_sf_dom"/>
</dbReference>